<dbReference type="PANTHER" id="PTHR46847:SF1">
    <property type="entry name" value="D-ALLOSE-BINDING PERIPLASMIC PROTEIN-RELATED"/>
    <property type="match status" value="1"/>
</dbReference>
<dbReference type="AlphaFoldDB" id="A0A919T646"/>
<dbReference type="Pfam" id="PF13407">
    <property type="entry name" value="Peripla_BP_4"/>
    <property type="match status" value="1"/>
</dbReference>
<feature type="chain" id="PRO_5037173467" description="Periplasmic binding protein domain-containing protein" evidence="4">
    <location>
        <begin position="31"/>
        <end position="330"/>
    </location>
</feature>
<dbReference type="CDD" id="cd01536">
    <property type="entry name" value="PBP1_ABC_sugar_binding-like"/>
    <property type="match status" value="1"/>
</dbReference>
<evidence type="ECO:0000256" key="4">
    <source>
        <dbReference type="SAM" id="SignalP"/>
    </source>
</evidence>
<keyword evidence="7" id="KW-1185">Reference proteome</keyword>
<evidence type="ECO:0000313" key="7">
    <source>
        <dbReference type="Proteomes" id="UP000677082"/>
    </source>
</evidence>
<dbReference type="SUPFAM" id="SSF53822">
    <property type="entry name" value="Periplasmic binding protein-like I"/>
    <property type="match status" value="1"/>
</dbReference>
<dbReference type="PROSITE" id="PS51257">
    <property type="entry name" value="PROKAR_LIPOPROTEIN"/>
    <property type="match status" value="1"/>
</dbReference>
<dbReference type="EMBL" id="BOQN01000001">
    <property type="protein sequence ID" value="GIM88286.1"/>
    <property type="molecule type" value="Genomic_DNA"/>
</dbReference>
<evidence type="ECO:0000256" key="1">
    <source>
        <dbReference type="ARBA" id="ARBA00004196"/>
    </source>
</evidence>
<dbReference type="InterPro" id="IPR028082">
    <property type="entry name" value="Peripla_BP_I"/>
</dbReference>
<dbReference type="GO" id="GO:0030246">
    <property type="term" value="F:carbohydrate binding"/>
    <property type="evidence" value="ECO:0007669"/>
    <property type="project" value="UniProtKB-ARBA"/>
</dbReference>
<gene>
    <name evidence="6" type="ORF">Ato02nite_000790</name>
</gene>
<dbReference type="RefSeq" id="WP_213004268.1">
    <property type="nucleotide sequence ID" value="NZ_BOQN01000001.1"/>
</dbReference>
<reference evidence="6 7" key="1">
    <citation type="submission" date="2021-03" db="EMBL/GenBank/DDBJ databases">
        <title>Whole genome shotgun sequence of Actinoplanes toevensis NBRC 105298.</title>
        <authorList>
            <person name="Komaki H."/>
            <person name="Tamura T."/>
        </authorList>
    </citation>
    <scope>NUCLEOTIDE SEQUENCE [LARGE SCALE GENOMIC DNA]</scope>
    <source>
        <strain evidence="6 7">NBRC 105298</strain>
    </source>
</reference>
<protein>
    <recommendedName>
        <fullName evidence="5">Periplasmic binding protein domain-containing protein</fullName>
    </recommendedName>
</protein>
<comment type="caution">
    <text evidence="6">The sequence shown here is derived from an EMBL/GenBank/DDBJ whole genome shotgun (WGS) entry which is preliminary data.</text>
</comment>
<comment type="subcellular location">
    <subcellularLocation>
        <location evidence="1">Cell envelope</location>
    </subcellularLocation>
</comment>
<dbReference type="Proteomes" id="UP000677082">
    <property type="component" value="Unassembled WGS sequence"/>
</dbReference>
<proteinExistence type="inferred from homology"/>
<comment type="similarity">
    <text evidence="2">Belongs to the bacterial solute-binding protein 2 family.</text>
</comment>
<feature type="signal peptide" evidence="4">
    <location>
        <begin position="1"/>
        <end position="30"/>
    </location>
</feature>
<feature type="domain" description="Periplasmic binding protein" evidence="5">
    <location>
        <begin position="65"/>
        <end position="308"/>
    </location>
</feature>
<dbReference type="InterPro" id="IPR025997">
    <property type="entry name" value="SBP_2_dom"/>
</dbReference>
<dbReference type="GO" id="GO:0030313">
    <property type="term" value="C:cell envelope"/>
    <property type="evidence" value="ECO:0007669"/>
    <property type="project" value="UniProtKB-SubCell"/>
</dbReference>
<dbReference type="Gene3D" id="3.40.50.2300">
    <property type="match status" value="2"/>
</dbReference>
<evidence type="ECO:0000259" key="5">
    <source>
        <dbReference type="Pfam" id="PF13407"/>
    </source>
</evidence>
<evidence type="ECO:0000256" key="3">
    <source>
        <dbReference type="ARBA" id="ARBA00022729"/>
    </source>
</evidence>
<evidence type="ECO:0000256" key="2">
    <source>
        <dbReference type="ARBA" id="ARBA00007639"/>
    </source>
</evidence>
<sequence>MTFLRRRPFRALAVALATTPLLLAAACSHASDTPAGSTESGSTKALPKTLVFSPLSLAPPALKGLSEGVKGLASGQGWEVIVQDPNFDATKQVQQLNEVISSGRAGAAWILAVAPKSLGDLIRTAQSKGVPLLVNGKPDEYGFSGPQPGITFDYIDYTAGGKALGEQLGKCITEKNGGTGKVLYVASQEGTAGKQEFDTAAAEAFKAAAPNATLAQTVVAVDRAKAQTDIGNALQGNPDLAGVFSANDEGALGAIGAFNAAGKKLNCVTDFGGNDEVLKNVKDGKIYASVALQFNDDTAQSFNTLVKMQADPKANGEVLIVPQKTFTQGS</sequence>
<dbReference type="PANTHER" id="PTHR46847">
    <property type="entry name" value="D-ALLOSE-BINDING PERIPLASMIC PROTEIN-RELATED"/>
    <property type="match status" value="1"/>
</dbReference>
<organism evidence="6 7">
    <name type="scientific">Paractinoplanes toevensis</name>
    <dbReference type="NCBI Taxonomy" id="571911"/>
    <lineage>
        <taxon>Bacteria</taxon>
        <taxon>Bacillati</taxon>
        <taxon>Actinomycetota</taxon>
        <taxon>Actinomycetes</taxon>
        <taxon>Micromonosporales</taxon>
        <taxon>Micromonosporaceae</taxon>
        <taxon>Paractinoplanes</taxon>
    </lineage>
</organism>
<evidence type="ECO:0000313" key="6">
    <source>
        <dbReference type="EMBL" id="GIM88286.1"/>
    </source>
</evidence>
<keyword evidence="3 4" id="KW-0732">Signal</keyword>
<accession>A0A919T646</accession>
<name>A0A919T646_9ACTN</name>